<dbReference type="InterPro" id="IPR036890">
    <property type="entry name" value="HATPase_C_sf"/>
</dbReference>
<dbReference type="SUPFAM" id="SSF47384">
    <property type="entry name" value="Homodimeric domain of signal transducing histidine kinase"/>
    <property type="match status" value="1"/>
</dbReference>
<dbReference type="PROSITE" id="PS50885">
    <property type="entry name" value="HAMP"/>
    <property type="match status" value="1"/>
</dbReference>
<dbReference type="Pfam" id="PF00672">
    <property type="entry name" value="HAMP"/>
    <property type="match status" value="1"/>
</dbReference>
<comment type="caution">
    <text evidence="11">The sequence shown here is derived from an EMBL/GenBank/DDBJ whole genome shotgun (WGS) entry which is preliminary data.</text>
</comment>
<dbReference type="SMART" id="SM00304">
    <property type="entry name" value="HAMP"/>
    <property type="match status" value="1"/>
</dbReference>
<comment type="subcellular location">
    <subcellularLocation>
        <location evidence="2">Membrane</location>
    </subcellularLocation>
</comment>
<dbReference type="GO" id="GO:0016020">
    <property type="term" value="C:membrane"/>
    <property type="evidence" value="ECO:0007669"/>
    <property type="project" value="UniProtKB-SubCell"/>
</dbReference>
<evidence type="ECO:0000256" key="6">
    <source>
        <dbReference type="ARBA" id="ARBA00022777"/>
    </source>
</evidence>
<evidence type="ECO:0000313" key="11">
    <source>
        <dbReference type="EMBL" id="PRQ05600.1"/>
    </source>
</evidence>
<dbReference type="SUPFAM" id="SSF55874">
    <property type="entry name" value="ATPase domain of HSP90 chaperone/DNA topoisomerase II/histidine kinase"/>
    <property type="match status" value="1"/>
</dbReference>
<dbReference type="GO" id="GO:0000155">
    <property type="term" value="F:phosphorelay sensor kinase activity"/>
    <property type="evidence" value="ECO:0007669"/>
    <property type="project" value="InterPro"/>
</dbReference>
<feature type="domain" description="HAMP" evidence="10">
    <location>
        <begin position="185"/>
        <end position="237"/>
    </location>
</feature>
<comment type="catalytic activity">
    <reaction evidence="1">
        <text>ATP + protein L-histidine = ADP + protein N-phospho-L-histidine.</text>
        <dbReference type="EC" id="2.7.13.3"/>
    </reaction>
</comment>
<evidence type="ECO:0000256" key="7">
    <source>
        <dbReference type="ARBA" id="ARBA00023012"/>
    </source>
</evidence>
<dbReference type="PANTHER" id="PTHR43711">
    <property type="entry name" value="TWO-COMPONENT HISTIDINE KINASE"/>
    <property type="match status" value="1"/>
</dbReference>
<dbReference type="InterPro" id="IPR036097">
    <property type="entry name" value="HisK_dim/P_sf"/>
</dbReference>
<dbReference type="InterPro" id="IPR003661">
    <property type="entry name" value="HisK_dim/P_dom"/>
</dbReference>
<dbReference type="RefSeq" id="WP_106091423.1">
    <property type="nucleotide sequence ID" value="NZ_PVNL01000092.1"/>
</dbReference>
<evidence type="ECO:0000259" key="9">
    <source>
        <dbReference type="PROSITE" id="PS50109"/>
    </source>
</evidence>
<keyword evidence="8" id="KW-0812">Transmembrane</keyword>
<protein>
    <recommendedName>
        <fullName evidence="3">histidine kinase</fullName>
        <ecNumber evidence="3">2.7.13.3</ecNumber>
    </recommendedName>
</protein>
<proteinExistence type="predicted"/>
<feature type="domain" description="Histidine kinase" evidence="9">
    <location>
        <begin position="245"/>
        <end position="476"/>
    </location>
</feature>
<dbReference type="Pfam" id="PF02518">
    <property type="entry name" value="HATPase_c"/>
    <property type="match status" value="1"/>
</dbReference>
<organism evidence="11 12">
    <name type="scientific">Enhygromyxa salina</name>
    <dbReference type="NCBI Taxonomy" id="215803"/>
    <lineage>
        <taxon>Bacteria</taxon>
        <taxon>Pseudomonadati</taxon>
        <taxon>Myxococcota</taxon>
        <taxon>Polyangia</taxon>
        <taxon>Nannocystales</taxon>
        <taxon>Nannocystaceae</taxon>
        <taxon>Enhygromyxa</taxon>
    </lineage>
</organism>
<keyword evidence="5 11" id="KW-0808">Transferase</keyword>
<dbReference type="SMART" id="SM00388">
    <property type="entry name" value="HisKA"/>
    <property type="match status" value="1"/>
</dbReference>
<reference evidence="11 12" key="1">
    <citation type="submission" date="2018-03" db="EMBL/GenBank/DDBJ databases">
        <title>Draft Genome Sequences of the Obligatory Marine Myxobacteria Enhygromyxa salina SWB007.</title>
        <authorList>
            <person name="Poehlein A."/>
            <person name="Moghaddam J.A."/>
            <person name="Harms H."/>
            <person name="Alanjari M."/>
            <person name="Koenig G.M."/>
            <person name="Daniel R."/>
            <person name="Schaeberle T.F."/>
        </authorList>
    </citation>
    <scope>NUCLEOTIDE SEQUENCE [LARGE SCALE GENOMIC DNA]</scope>
    <source>
        <strain evidence="11 12">SWB007</strain>
    </source>
</reference>
<dbReference type="Gene3D" id="1.10.287.130">
    <property type="match status" value="1"/>
</dbReference>
<dbReference type="SMART" id="SM00387">
    <property type="entry name" value="HATPase_c"/>
    <property type="match status" value="1"/>
</dbReference>
<dbReference type="InterPro" id="IPR004358">
    <property type="entry name" value="Sig_transdc_His_kin-like_C"/>
</dbReference>
<dbReference type="PRINTS" id="PR00344">
    <property type="entry name" value="BCTRLSENSOR"/>
</dbReference>
<keyword evidence="4" id="KW-0597">Phosphoprotein</keyword>
<dbReference type="OrthoDB" id="9770955at2"/>
<sequence length="479" mass="51975">MRLSTRFGISVALAVLPLLGVVAFSVDRIHELARSNERLTTRRLVDARVGAEVITRLETLGEYRHKYAISQDVGYAHKIEEVAASIGAELERLAGADLSGSERRALERLQGAWSSFVARGPTSSAALEPEALVELARDVQRSARERADLEASVALTLREQTGVTAVWVPASAIILSLVLIILAIHSLRARLDQFIVGTRAVSQGEFSVQLDASGDDELGLAARAFNRMVKSLEQLEQIKADFIASVSHELRTPIVAMLETNLLLLDEVPGPLTSKQRTMLTLNTQAAQRLSAMISELLDLHRLRTGIRYDFSEHDLVELASVAVHELEAWASERSIGVRVQAVDASITLACDRDRTIQVIQNLIENGLKYTPSGGEIEVWVRRCPTAALPAELDPRSELPEHALLSVVDSGPGIPHADRRRVFEKFFRRQGRSSDGGVGLGLALCREIVEAHVGAIAVGDSPLGGAAVHVALPIDGGVR</sequence>
<name>A0A2S9YKG6_9BACT</name>
<accession>A0A2S9YKG6</accession>
<keyword evidence="7" id="KW-0902">Two-component regulatory system</keyword>
<evidence type="ECO:0000313" key="12">
    <source>
        <dbReference type="Proteomes" id="UP000238823"/>
    </source>
</evidence>
<dbReference type="CDD" id="cd00075">
    <property type="entry name" value="HATPase"/>
    <property type="match status" value="1"/>
</dbReference>
<evidence type="ECO:0000256" key="8">
    <source>
        <dbReference type="SAM" id="Phobius"/>
    </source>
</evidence>
<feature type="transmembrane region" description="Helical" evidence="8">
    <location>
        <begin position="166"/>
        <end position="184"/>
    </location>
</feature>
<evidence type="ECO:0000259" key="10">
    <source>
        <dbReference type="PROSITE" id="PS50885"/>
    </source>
</evidence>
<dbReference type="AlphaFoldDB" id="A0A2S9YKG6"/>
<dbReference type="InterPro" id="IPR050736">
    <property type="entry name" value="Sensor_HK_Regulatory"/>
</dbReference>
<dbReference type="PANTHER" id="PTHR43711:SF1">
    <property type="entry name" value="HISTIDINE KINASE 1"/>
    <property type="match status" value="1"/>
</dbReference>
<dbReference type="InterPro" id="IPR003594">
    <property type="entry name" value="HATPase_dom"/>
</dbReference>
<gene>
    <name evidence="11" type="primary">baeS</name>
    <name evidence="11" type="ORF">ENSA7_44900</name>
</gene>
<dbReference type="EC" id="2.7.13.3" evidence="3"/>
<dbReference type="Gene3D" id="3.30.565.10">
    <property type="entry name" value="Histidine kinase-like ATPase, C-terminal domain"/>
    <property type="match status" value="1"/>
</dbReference>
<dbReference type="SUPFAM" id="SSF158472">
    <property type="entry name" value="HAMP domain-like"/>
    <property type="match status" value="1"/>
</dbReference>
<keyword evidence="8" id="KW-1133">Transmembrane helix</keyword>
<evidence type="ECO:0000256" key="5">
    <source>
        <dbReference type="ARBA" id="ARBA00022679"/>
    </source>
</evidence>
<keyword evidence="8" id="KW-0472">Membrane</keyword>
<evidence type="ECO:0000256" key="1">
    <source>
        <dbReference type="ARBA" id="ARBA00000085"/>
    </source>
</evidence>
<dbReference type="Pfam" id="PF00512">
    <property type="entry name" value="HisKA"/>
    <property type="match status" value="1"/>
</dbReference>
<dbReference type="InterPro" id="IPR003660">
    <property type="entry name" value="HAMP_dom"/>
</dbReference>
<dbReference type="InterPro" id="IPR005467">
    <property type="entry name" value="His_kinase_dom"/>
</dbReference>
<dbReference type="EMBL" id="PVNL01000092">
    <property type="protein sequence ID" value="PRQ05600.1"/>
    <property type="molecule type" value="Genomic_DNA"/>
</dbReference>
<dbReference type="Proteomes" id="UP000238823">
    <property type="component" value="Unassembled WGS sequence"/>
</dbReference>
<keyword evidence="6 11" id="KW-0418">Kinase</keyword>
<dbReference type="CDD" id="cd00082">
    <property type="entry name" value="HisKA"/>
    <property type="match status" value="1"/>
</dbReference>
<evidence type="ECO:0000256" key="4">
    <source>
        <dbReference type="ARBA" id="ARBA00022553"/>
    </source>
</evidence>
<dbReference type="CDD" id="cd06225">
    <property type="entry name" value="HAMP"/>
    <property type="match status" value="1"/>
</dbReference>
<evidence type="ECO:0000256" key="2">
    <source>
        <dbReference type="ARBA" id="ARBA00004370"/>
    </source>
</evidence>
<dbReference type="PROSITE" id="PS50109">
    <property type="entry name" value="HIS_KIN"/>
    <property type="match status" value="1"/>
</dbReference>
<evidence type="ECO:0000256" key="3">
    <source>
        <dbReference type="ARBA" id="ARBA00012438"/>
    </source>
</evidence>
<dbReference type="Gene3D" id="6.10.340.10">
    <property type="match status" value="1"/>
</dbReference>